<keyword evidence="4" id="KW-0813">Transport</keyword>
<dbReference type="GO" id="GO:0006891">
    <property type="term" value="P:intra-Golgi vesicle-mediated transport"/>
    <property type="evidence" value="ECO:0007669"/>
    <property type="project" value="TreeGrafter"/>
</dbReference>
<evidence type="ECO:0000256" key="10">
    <source>
        <dbReference type="ARBA" id="ARBA00023329"/>
    </source>
</evidence>
<feature type="repeat" description="TPR" evidence="11">
    <location>
        <begin position="215"/>
        <end position="248"/>
    </location>
</feature>
<protein>
    <submittedName>
        <fullName evidence="12">Uncharacterized protein</fullName>
    </submittedName>
</protein>
<dbReference type="InterPro" id="IPR019734">
    <property type="entry name" value="TPR_rpt"/>
</dbReference>
<evidence type="ECO:0000256" key="4">
    <source>
        <dbReference type="ARBA" id="ARBA00022448"/>
    </source>
</evidence>
<comment type="subcellular location">
    <subcellularLocation>
        <location evidence="2">Cytoplasmic vesicle</location>
        <location evidence="2">COPI-coated vesicle membrane</location>
        <topology evidence="2">Peripheral membrane protein</topology>
        <orientation evidence="2">Cytoplasmic side</orientation>
    </subcellularLocation>
    <subcellularLocation>
        <location evidence="1">Golgi apparatus membrane</location>
        <topology evidence="1">Peripheral membrane protein</topology>
        <orientation evidence="1">Cytoplasmic side</orientation>
    </subcellularLocation>
</comment>
<dbReference type="STRING" id="933852.A0A0C2X0P2"/>
<keyword evidence="8" id="KW-0333">Golgi apparatus</keyword>
<dbReference type="PANTHER" id="PTHR10805:SF0">
    <property type="entry name" value="COATOMER SUBUNIT EPSILON"/>
    <property type="match status" value="1"/>
</dbReference>
<gene>
    <name evidence="12" type="ORF">M408DRAFT_332551</name>
</gene>
<dbReference type="GO" id="GO:0005198">
    <property type="term" value="F:structural molecule activity"/>
    <property type="evidence" value="ECO:0007669"/>
    <property type="project" value="InterPro"/>
</dbReference>
<dbReference type="OrthoDB" id="310217at2759"/>
<keyword evidence="11" id="KW-0802">TPR repeat</keyword>
<evidence type="ECO:0000313" key="13">
    <source>
        <dbReference type="Proteomes" id="UP000054097"/>
    </source>
</evidence>
<dbReference type="Gene3D" id="1.25.40.10">
    <property type="entry name" value="Tetratricopeptide repeat domain"/>
    <property type="match status" value="1"/>
</dbReference>
<sequence length="310" mass="33965">MDSLDLYHIRQKYYLGSYQPLQNAELPDKLSPDYNPTLLFKARGLVKSNPDGALALLPAEDVSLPAKSVRSLAGYFIAKKAEDDDSKEKALEELRDLCLEIEGEDVEDDVKGIVRSTAAVAFVHEGENEEALETLEAGTSTHNLEGIALTVQLYLSMNRLDLAQKEFEKAKSWAEDDMLLQLIEATVGLASGAGNYSNPHSFYNEQAQNPSLTSSHLVTARGLTHLLRGELPEAQSDFSEALKLNPNEANALAGKSTAEWLTGDVAKSDASFKELQEKDPDYPMVNELSEKSDLFDSLLSNYNVPPLASA</sequence>
<dbReference type="SUPFAM" id="SSF48452">
    <property type="entry name" value="TPR-like"/>
    <property type="match status" value="1"/>
</dbReference>
<dbReference type="GO" id="GO:0006888">
    <property type="term" value="P:endoplasmic reticulum to Golgi vesicle-mediated transport"/>
    <property type="evidence" value="ECO:0007669"/>
    <property type="project" value="TreeGrafter"/>
</dbReference>
<dbReference type="Proteomes" id="UP000054097">
    <property type="component" value="Unassembled WGS sequence"/>
</dbReference>
<evidence type="ECO:0000256" key="7">
    <source>
        <dbReference type="ARBA" id="ARBA00022927"/>
    </source>
</evidence>
<evidence type="ECO:0000256" key="2">
    <source>
        <dbReference type="ARBA" id="ARBA00004347"/>
    </source>
</evidence>
<evidence type="ECO:0000313" key="12">
    <source>
        <dbReference type="EMBL" id="KIM23077.1"/>
    </source>
</evidence>
<comment type="similarity">
    <text evidence="3">Belongs to the COPE family.</text>
</comment>
<dbReference type="GO" id="GO:0006890">
    <property type="term" value="P:retrograde vesicle-mediated transport, Golgi to endoplasmic reticulum"/>
    <property type="evidence" value="ECO:0007669"/>
    <property type="project" value="InterPro"/>
</dbReference>
<dbReference type="EMBL" id="KN824343">
    <property type="protein sequence ID" value="KIM23077.1"/>
    <property type="molecule type" value="Genomic_DNA"/>
</dbReference>
<evidence type="ECO:0000256" key="8">
    <source>
        <dbReference type="ARBA" id="ARBA00023034"/>
    </source>
</evidence>
<keyword evidence="7" id="KW-0653">Protein transport</keyword>
<dbReference type="InterPro" id="IPR006822">
    <property type="entry name" value="Coatomer_esu"/>
</dbReference>
<evidence type="ECO:0000256" key="6">
    <source>
        <dbReference type="ARBA" id="ARBA00022892"/>
    </source>
</evidence>
<dbReference type="PANTHER" id="PTHR10805">
    <property type="entry name" value="COATOMER SUBUNIT EPSILON"/>
    <property type="match status" value="1"/>
</dbReference>
<dbReference type="HOGENOM" id="CLU_049363_2_0_1"/>
<name>A0A0C2X0P2_SERVB</name>
<evidence type="ECO:0000256" key="11">
    <source>
        <dbReference type="PROSITE-ProRule" id="PRU00339"/>
    </source>
</evidence>
<evidence type="ECO:0000256" key="5">
    <source>
        <dbReference type="ARBA" id="ARBA00022490"/>
    </source>
</evidence>
<organism evidence="12 13">
    <name type="scientific">Serendipita vermifera MAFF 305830</name>
    <dbReference type="NCBI Taxonomy" id="933852"/>
    <lineage>
        <taxon>Eukaryota</taxon>
        <taxon>Fungi</taxon>
        <taxon>Dikarya</taxon>
        <taxon>Basidiomycota</taxon>
        <taxon>Agaricomycotina</taxon>
        <taxon>Agaricomycetes</taxon>
        <taxon>Sebacinales</taxon>
        <taxon>Serendipitaceae</taxon>
        <taxon>Serendipita</taxon>
    </lineage>
</organism>
<keyword evidence="9" id="KW-0472">Membrane</keyword>
<keyword evidence="13" id="KW-1185">Reference proteome</keyword>
<evidence type="ECO:0000256" key="1">
    <source>
        <dbReference type="ARBA" id="ARBA00004255"/>
    </source>
</evidence>
<keyword evidence="6" id="KW-0931">ER-Golgi transport</keyword>
<evidence type="ECO:0000256" key="9">
    <source>
        <dbReference type="ARBA" id="ARBA00023136"/>
    </source>
</evidence>
<proteinExistence type="inferred from homology"/>
<reference evidence="12 13" key="1">
    <citation type="submission" date="2014-04" db="EMBL/GenBank/DDBJ databases">
        <authorList>
            <consortium name="DOE Joint Genome Institute"/>
            <person name="Kuo A."/>
            <person name="Zuccaro A."/>
            <person name="Kohler A."/>
            <person name="Nagy L.G."/>
            <person name="Floudas D."/>
            <person name="Copeland A."/>
            <person name="Barry K.W."/>
            <person name="Cichocki N."/>
            <person name="Veneault-Fourrey C."/>
            <person name="LaButti K."/>
            <person name="Lindquist E.A."/>
            <person name="Lipzen A."/>
            <person name="Lundell T."/>
            <person name="Morin E."/>
            <person name="Murat C."/>
            <person name="Sun H."/>
            <person name="Tunlid A."/>
            <person name="Henrissat B."/>
            <person name="Grigoriev I.V."/>
            <person name="Hibbett D.S."/>
            <person name="Martin F."/>
            <person name="Nordberg H.P."/>
            <person name="Cantor M.N."/>
            <person name="Hua S.X."/>
        </authorList>
    </citation>
    <scope>NUCLEOTIDE SEQUENCE [LARGE SCALE GENOMIC DNA]</scope>
    <source>
        <strain evidence="12 13">MAFF 305830</strain>
    </source>
</reference>
<dbReference type="InterPro" id="IPR011990">
    <property type="entry name" value="TPR-like_helical_dom_sf"/>
</dbReference>
<evidence type="ECO:0000256" key="3">
    <source>
        <dbReference type="ARBA" id="ARBA00008827"/>
    </source>
</evidence>
<dbReference type="AlphaFoldDB" id="A0A0C2X0P2"/>
<accession>A0A0C2X0P2</accession>
<dbReference type="Pfam" id="PF04733">
    <property type="entry name" value="Coatomer_E"/>
    <property type="match status" value="1"/>
</dbReference>
<keyword evidence="5" id="KW-0963">Cytoplasm</keyword>
<dbReference type="GO" id="GO:0015031">
    <property type="term" value="P:protein transport"/>
    <property type="evidence" value="ECO:0007669"/>
    <property type="project" value="UniProtKB-KW"/>
</dbReference>
<dbReference type="GO" id="GO:0000139">
    <property type="term" value="C:Golgi membrane"/>
    <property type="evidence" value="ECO:0007669"/>
    <property type="project" value="UniProtKB-SubCell"/>
</dbReference>
<reference evidence="13" key="2">
    <citation type="submission" date="2015-01" db="EMBL/GenBank/DDBJ databases">
        <title>Evolutionary Origins and Diversification of the Mycorrhizal Mutualists.</title>
        <authorList>
            <consortium name="DOE Joint Genome Institute"/>
            <consortium name="Mycorrhizal Genomics Consortium"/>
            <person name="Kohler A."/>
            <person name="Kuo A."/>
            <person name="Nagy L.G."/>
            <person name="Floudas D."/>
            <person name="Copeland A."/>
            <person name="Barry K.W."/>
            <person name="Cichocki N."/>
            <person name="Veneault-Fourrey C."/>
            <person name="LaButti K."/>
            <person name="Lindquist E.A."/>
            <person name="Lipzen A."/>
            <person name="Lundell T."/>
            <person name="Morin E."/>
            <person name="Murat C."/>
            <person name="Riley R."/>
            <person name="Ohm R."/>
            <person name="Sun H."/>
            <person name="Tunlid A."/>
            <person name="Henrissat B."/>
            <person name="Grigoriev I.V."/>
            <person name="Hibbett D.S."/>
            <person name="Martin F."/>
        </authorList>
    </citation>
    <scope>NUCLEOTIDE SEQUENCE [LARGE SCALE GENOMIC DNA]</scope>
    <source>
        <strain evidence="13">MAFF 305830</strain>
    </source>
</reference>
<keyword evidence="10" id="KW-0968">Cytoplasmic vesicle</keyword>
<dbReference type="PROSITE" id="PS50005">
    <property type="entry name" value="TPR"/>
    <property type="match status" value="1"/>
</dbReference>
<dbReference type="GO" id="GO:0030126">
    <property type="term" value="C:COPI vesicle coat"/>
    <property type="evidence" value="ECO:0007669"/>
    <property type="project" value="TreeGrafter"/>
</dbReference>